<feature type="domain" description="RRM" evidence="3">
    <location>
        <begin position="249"/>
        <end position="327"/>
    </location>
</feature>
<dbReference type="Pfam" id="PF00076">
    <property type="entry name" value="RRM_1"/>
    <property type="match status" value="2"/>
</dbReference>
<evidence type="ECO:0000313" key="4">
    <source>
        <dbReference type="EMBL" id="KAG5404623.1"/>
    </source>
</evidence>
<sequence length="367" mass="40307">MDDLSPYYSHYNLPSIIAPPLPPGLAPIPINPIHPVYLPTQSSTGDVRTLFVAGLPEDVKPREIYNLFREFPGYETSHLRISDGSKPFAFAVFSDLQSAVAVMNALNGMVFDLEKHSTLYIDLAKSNPKSKRSRTGKFWILSASCVDDGRESLKKTKPWSNTTESGFGSFHTPGMSSSAHNTIGFSPAQRSSALLESTFFLLLGNAALDYVSLLHRLFHIICLEVQGVANVAGRAMSSPKSNNAAEPCPTLFIANLGPNCTESELVQVFSRCRGFLKLKIQGTYGTHVAFVDFQDVSCSSEALHALQGTVLYSSLTGEGLRLQYPSLLLYLCLCLCFFSCETLRLPKVQLNKQYQICEITDGNAQED</sequence>
<dbReference type="Gene3D" id="3.30.70.330">
    <property type="match status" value="2"/>
</dbReference>
<dbReference type="SMART" id="SM00360">
    <property type="entry name" value="RRM"/>
    <property type="match status" value="2"/>
</dbReference>
<dbReference type="PANTHER" id="PTHR10501">
    <property type="entry name" value="U1 SMALL NUCLEAR RIBONUCLEOPROTEIN A/U2 SMALL NUCLEAR RIBONUCLEOPROTEIN B"/>
    <property type="match status" value="1"/>
</dbReference>
<protein>
    <recommendedName>
        <fullName evidence="3">RRM domain-containing protein</fullName>
    </recommendedName>
</protein>
<organism evidence="4 5">
    <name type="scientific">Brassica rapa subsp. trilocularis</name>
    <dbReference type="NCBI Taxonomy" id="1813537"/>
    <lineage>
        <taxon>Eukaryota</taxon>
        <taxon>Viridiplantae</taxon>
        <taxon>Streptophyta</taxon>
        <taxon>Embryophyta</taxon>
        <taxon>Tracheophyta</taxon>
        <taxon>Spermatophyta</taxon>
        <taxon>Magnoliopsida</taxon>
        <taxon>eudicotyledons</taxon>
        <taxon>Gunneridae</taxon>
        <taxon>Pentapetalae</taxon>
        <taxon>rosids</taxon>
        <taxon>malvids</taxon>
        <taxon>Brassicales</taxon>
        <taxon>Brassicaceae</taxon>
        <taxon>Brassiceae</taxon>
        <taxon>Brassica</taxon>
    </lineage>
</organism>
<keyword evidence="5" id="KW-1185">Reference proteome</keyword>
<dbReference type="EMBL" id="JADBGQ010000003">
    <property type="protein sequence ID" value="KAG5404623.1"/>
    <property type="molecule type" value="Genomic_DNA"/>
</dbReference>
<accession>A0ABQ7N1Z0</accession>
<dbReference type="Proteomes" id="UP000823674">
    <property type="component" value="Chromosome A03"/>
</dbReference>
<dbReference type="PROSITE" id="PS50102">
    <property type="entry name" value="RRM"/>
    <property type="match status" value="2"/>
</dbReference>
<comment type="caution">
    <text evidence="4">The sequence shown here is derived from an EMBL/GenBank/DDBJ whole genome shotgun (WGS) entry which is preliminary data.</text>
</comment>
<feature type="domain" description="RRM" evidence="3">
    <location>
        <begin position="48"/>
        <end position="126"/>
    </location>
</feature>
<name>A0ABQ7N1Z0_BRACM</name>
<evidence type="ECO:0000256" key="1">
    <source>
        <dbReference type="ARBA" id="ARBA00022884"/>
    </source>
</evidence>
<dbReference type="InterPro" id="IPR035979">
    <property type="entry name" value="RBD_domain_sf"/>
</dbReference>
<evidence type="ECO:0000259" key="3">
    <source>
        <dbReference type="PROSITE" id="PS50102"/>
    </source>
</evidence>
<dbReference type="SUPFAM" id="SSF54928">
    <property type="entry name" value="RNA-binding domain, RBD"/>
    <property type="match status" value="1"/>
</dbReference>
<dbReference type="InterPro" id="IPR012677">
    <property type="entry name" value="Nucleotide-bd_a/b_plait_sf"/>
</dbReference>
<gene>
    <name evidence="4" type="primary">A03p024270.1_BraROA</name>
    <name evidence="4" type="ORF">IGI04_010742</name>
</gene>
<evidence type="ECO:0000256" key="2">
    <source>
        <dbReference type="PROSITE-ProRule" id="PRU00176"/>
    </source>
</evidence>
<evidence type="ECO:0000313" key="5">
    <source>
        <dbReference type="Proteomes" id="UP000823674"/>
    </source>
</evidence>
<proteinExistence type="predicted"/>
<dbReference type="InterPro" id="IPR000504">
    <property type="entry name" value="RRM_dom"/>
</dbReference>
<reference evidence="4 5" key="1">
    <citation type="submission" date="2021-03" db="EMBL/GenBank/DDBJ databases">
        <authorList>
            <person name="King G.J."/>
            <person name="Bancroft I."/>
            <person name="Baten A."/>
            <person name="Bloomfield J."/>
            <person name="Borpatragohain P."/>
            <person name="He Z."/>
            <person name="Irish N."/>
            <person name="Irwin J."/>
            <person name="Liu K."/>
            <person name="Mauleon R.P."/>
            <person name="Moore J."/>
            <person name="Morris R."/>
            <person name="Ostergaard L."/>
            <person name="Wang B."/>
            <person name="Wells R."/>
        </authorList>
    </citation>
    <scope>NUCLEOTIDE SEQUENCE [LARGE SCALE GENOMIC DNA]</scope>
    <source>
        <strain evidence="4">R-o-18</strain>
        <tissue evidence="4">Leaf</tissue>
    </source>
</reference>
<keyword evidence="1 2" id="KW-0694">RNA-binding</keyword>